<feature type="binding site" evidence="9">
    <location>
        <position position="97"/>
    </location>
    <ligand>
        <name>Mg(2+)</name>
        <dbReference type="ChEBI" id="CHEBI:18420"/>
    </ligand>
</feature>
<keyword evidence="4 9" id="KW-0460">Magnesium</keyword>
<dbReference type="Pfam" id="PF02581">
    <property type="entry name" value="TMP-TENI"/>
    <property type="match status" value="1"/>
</dbReference>
<protein>
    <recommendedName>
        <fullName evidence="9">Thiamine-phosphate synthase</fullName>
        <shortName evidence="9">TP synthase</shortName>
        <shortName evidence="9">TPS</shortName>
        <ecNumber evidence="9">2.5.1.3</ecNumber>
    </recommendedName>
    <alternativeName>
        <fullName evidence="9">Thiamine-phosphate pyrophosphorylase</fullName>
        <shortName evidence="9">TMP pyrophosphorylase</shortName>
        <shortName evidence="9">TMP-PPase</shortName>
    </alternativeName>
</protein>
<sequence length="220" mass="22951">MTLSFQREQLAAYFVCGTQDVPDQDLESVVQTALDSGITAFQYRDKGASRLTAAERLALGARLHDRCRAANVPFIVDDDVELALALEADGIHVGQKDDRVTTVLNRVGGKMFVGLSCSTVAEIEVANQIAGIAYIGSGPIFPTTSKADADPVIGLAGLTELVRVAKRPIVAIGGITEAQLANVTETGAAGSAVISMIAKSTDIARTVTAMQQAAGGQYAN</sequence>
<evidence type="ECO:0000256" key="3">
    <source>
        <dbReference type="ARBA" id="ARBA00022723"/>
    </source>
</evidence>
<evidence type="ECO:0000256" key="9">
    <source>
        <dbReference type="HAMAP-Rule" id="MF_00097"/>
    </source>
</evidence>
<evidence type="ECO:0000313" key="14">
    <source>
        <dbReference type="Proteomes" id="UP001589855"/>
    </source>
</evidence>
<feature type="binding site" evidence="9">
    <location>
        <position position="78"/>
    </location>
    <ligand>
        <name>Mg(2+)</name>
        <dbReference type="ChEBI" id="CHEBI:18420"/>
    </ligand>
</feature>
<keyword evidence="3 9" id="KW-0479">Metal-binding</keyword>
<dbReference type="GO" id="GO:0004789">
    <property type="term" value="F:thiamine-phosphate diphosphorylase activity"/>
    <property type="evidence" value="ECO:0007669"/>
    <property type="project" value="UniProtKB-EC"/>
</dbReference>
<keyword evidence="5 9" id="KW-0784">Thiamine biosynthesis</keyword>
<evidence type="ECO:0000256" key="5">
    <source>
        <dbReference type="ARBA" id="ARBA00022977"/>
    </source>
</evidence>
<dbReference type="SUPFAM" id="SSF51391">
    <property type="entry name" value="Thiamin phosphate synthase"/>
    <property type="match status" value="1"/>
</dbReference>
<feature type="binding site" evidence="9">
    <location>
        <position position="116"/>
    </location>
    <ligand>
        <name>4-amino-2-methyl-5-(diphosphooxymethyl)pyrimidine</name>
        <dbReference type="ChEBI" id="CHEBI:57841"/>
    </ligand>
</feature>
<evidence type="ECO:0000256" key="1">
    <source>
        <dbReference type="ARBA" id="ARBA00005165"/>
    </source>
</evidence>
<comment type="cofactor">
    <cofactor evidence="9">
        <name>Mg(2+)</name>
        <dbReference type="ChEBI" id="CHEBI:18420"/>
    </cofactor>
    <text evidence="9">Binds 1 Mg(2+) ion per subunit.</text>
</comment>
<dbReference type="EC" id="2.5.1.3" evidence="9"/>
<feature type="binding site" evidence="9">
    <location>
        <position position="146"/>
    </location>
    <ligand>
        <name>4-amino-2-methyl-5-(diphosphooxymethyl)pyrimidine</name>
        <dbReference type="ChEBI" id="CHEBI:57841"/>
    </ligand>
</feature>
<comment type="catalytic activity">
    <reaction evidence="7 9 10">
        <text>2-(2-carboxy-4-methylthiazol-5-yl)ethyl phosphate + 4-amino-2-methyl-5-(diphosphooxymethyl)pyrimidine + 2 H(+) = thiamine phosphate + CO2 + diphosphate</text>
        <dbReference type="Rhea" id="RHEA:47848"/>
        <dbReference type="ChEBI" id="CHEBI:15378"/>
        <dbReference type="ChEBI" id="CHEBI:16526"/>
        <dbReference type="ChEBI" id="CHEBI:33019"/>
        <dbReference type="ChEBI" id="CHEBI:37575"/>
        <dbReference type="ChEBI" id="CHEBI:57841"/>
        <dbReference type="ChEBI" id="CHEBI:62890"/>
        <dbReference type="EC" id="2.5.1.3"/>
    </reaction>
</comment>
<evidence type="ECO:0000259" key="12">
    <source>
        <dbReference type="Pfam" id="PF02581"/>
    </source>
</evidence>
<evidence type="ECO:0000256" key="7">
    <source>
        <dbReference type="ARBA" id="ARBA00047851"/>
    </source>
</evidence>
<dbReference type="PANTHER" id="PTHR20857:SF15">
    <property type="entry name" value="THIAMINE-PHOSPHATE SYNTHASE"/>
    <property type="match status" value="1"/>
</dbReference>
<dbReference type="InterPro" id="IPR036206">
    <property type="entry name" value="ThiamineP_synth_sf"/>
</dbReference>
<feature type="binding site" evidence="9">
    <location>
        <begin position="143"/>
        <end position="145"/>
    </location>
    <ligand>
        <name>2-[(2R,5Z)-2-carboxy-4-methylthiazol-5(2H)-ylidene]ethyl phosphate</name>
        <dbReference type="ChEBI" id="CHEBI:62899"/>
    </ligand>
</feature>
<name>A0ABV6K664_9LACO</name>
<comment type="pathway">
    <text evidence="1 9 11">Cofactor biosynthesis; thiamine diphosphate biosynthesis; thiamine phosphate from 4-amino-2-methyl-5-diphosphomethylpyrimidine and 4-methyl-5-(2-phosphoethyl)-thiazole: step 1/1.</text>
</comment>
<gene>
    <name evidence="9 13" type="primary">thiE</name>
    <name evidence="13" type="ORF">ACFFGS_12675</name>
</gene>
<keyword evidence="2 9" id="KW-0808">Transferase</keyword>
<evidence type="ECO:0000256" key="10">
    <source>
        <dbReference type="RuleBase" id="RU003826"/>
    </source>
</evidence>
<comment type="catalytic activity">
    <reaction evidence="6 9 10">
        <text>4-methyl-5-(2-phosphooxyethyl)-thiazole + 4-amino-2-methyl-5-(diphosphooxymethyl)pyrimidine + H(+) = thiamine phosphate + diphosphate</text>
        <dbReference type="Rhea" id="RHEA:22328"/>
        <dbReference type="ChEBI" id="CHEBI:15378"/>
        <dbReference type="ChEBI" id="CHEBI:33019"/>
        <dbReference type="ChEBI" id="CHEBI:37575"/>
        <dbReference type="ChEBI" id="CHEBI:57841"/>
        <dbReference type="ChEBI" id="CHEBI:58296"/>
        <dbReference type="EC" id="2.5.1.3"/>
    </reaction>
</comment>
<dbReference type="InterPro" id="IPR013785">
    <property type="entry name" value="Aldolase_TIM"/>
</dbReference>
<dbReference type="CDD" id="cd00564">
    <property type="entry name" value="TMP_TenI"/>
    <property type="match status" value="1"/>
</dbReference>
<evidence type="ECO:0000256" key="6">
    <source>
        <dbReference type="ARBA" id="ARBA00047334"/>
    </source>
</evidence>
<proteinExistence type="inferred from homology"/>
<dbReference type="InterPro" id="IPR034291">
    <property type="entry name" value="TMP_synthase"/>
</dbReference>
<dbReference type="InterPro" id="IPR022998">
    <property type="entry name" value="ThiamineP_synth_TenI"/>
</dbReference>
<comment type="catalytic activity">
    <reaction evidence="8 9 10">
        <text>2-[(2R,5Z)-2-carboxy-4-methylthiazol-5(2H)-ylidene]ethyl phosphate + 4-amino-2-methyl-5-(diphosphooxymethyl)pyrimidine + 2 H(+) = thiamine phosphate + CO2 + diphosphate</text>
        <dbReference type="Rhea" id="RHEA:47844"/>
        <dbReference type="ChEBI" id="CHEBI:15378"/>
        <dbReference type="ChEBI" id="CHEBI:16526"/>
        <dbReference type="ChEBI" id="CHEBI:33019"/>
        <dbReference type="ChEBI" id="CHEBI:37575"/>
        <dbReference type="ChEBI" id="CHEBI:57841"/>
        <dbReference type="ChEBI" id="CHEBI:62899"/>
        <dbReference type="EC" id="2.5.1.3"/>
    </reaction>
</comment>
<dbReference type="Gene3D" id="3.20.20.70">
    <property type="entry name" value="Aldolase class I"/>
    <property type="match status" value="1"/>
</dbReference>
<comment type="function">
    <text evidence="9">Condenses 4-methyl-5-(beta-hydroxyethyl)thiazole monophosphate (THZ-P) and 2-methyl-4-amino-5-hydroxymethyl pyrimidine pyrophosphate (HMP-PP) to form thiamine monophosphate (TMP).</text>
</comment>
<dbReference type="NCBIfam" id="TIGR00693">
    <property type="entry name" value="thiE"/>
    <property type="match status" value="1"/>
</dbReference>
<dbReference type="EMBL" id="JBHLUK010000076">
    <property type="protein sequence ID" value="MFC0424982.1"/>
    <property type="molecule type" value="Genomic_DNA"/>
</dbReference>
<evidence type="ECO:0000256" key="2">
    <source>
        <dbReference type="ARBA" id="ARBA00022679"/>
    </source>
</evidence>
<keyword evidence="14" id="KW-1185">Reference proteome</keyword>
<feature type="binding site" evidence="9">
    <location>
        <position position="174"/>
    </location>
    <ligand>
        <name>2-[(2R,5Z)-2-carboxy-4-methylthiazol-5(2H)-ylidene]ethyl phosphate</name>
        <dbReference type="ChEBI" id="CHEBI:62899"/>
    </ligand>
</feature>
<comment type="caution">
    <text evidence="13">The sequence shown here is derived from an EMBL/GenBank/DDBJ whole genome shotgun (WGS) entry which is preliminary data.</text>
</comment>
<accession>A0ABV6K664</accession>
<reference evidence="13 14" key="1">
    <citation type="submission" date="2024-09" db="EMBL/GenBank/DDBJ databases">
        <authorList>
            <person name="Sun Q."/>
            <person name="Mori K."/>
        </authorList>
    </citation>
    <scope>NUCLEOTIDE SEQUENCE [LARGE SCALE GENOMIC DNA]</scope>
    <source>
        <strain evidence="13 14">TBRC 4575</strain>
    </source>
</reference>
<comment type="similarity">
    <text evidence="9 10">Belongs to the thiamine-phosphate synthase family.</text>
</comment>
<feature type="binding site" evidence="9">
    <location>
        <position position="77"/>
    </location>
    <ligand>
        <name>4-amino-2-methyl-5-(diphosphooxymethyl)pyrimidine</name>
        <dbReference type="ChEBI" id="CHEBI:57841"/>
    </ligand>
</feature>
<evidence type="ECO:0000256" key="4">
    <source>
        <dbReference type="ARBA" id="ARBA00022842"/>
    </source>
</evidence>
<evidence type="ECO:0000256" key="11">
    <source>
        <dbReference type="RuleBase" id="RU004253"/>
    </source>
</evidence>
<dbReference type="HAMAP" id="MF_00097">
    <property type="entry name" value="TMP_synthase"/>
    <property type="match status" value="1"/>
</dbReference>
<feature type="binding site" evidence="9">
    <location>
        <begin position="194"/>
        <end position="195"/>
    </location>
    <ligand>
        <name>2-[(2R,5Z)-2-carboxy-4-methylthiazol-5(2H)-ylidene]ethyl phosphate</name>
        <dbReference type="ChEBI" id="CHEBI:62899"/>
    </ligand>
</feature>
<evidence type="ECO:0000313" key="13">
    <source>
        <dbReference type="EMBL" id="MFC0424982.1"/>
    </source>
</evidence>
<dbReference type="Proteomes" id="UP001589855">
    <property type="component" value="Unassembled WGS sequence"/>
</dbReference>
<dbReference type="PANTHER" id="PTHR20857">
    <property type="entry name" value="THIAMINE-PHOSPHATE PYROPHOSPHORYLASE"/>
    <property type="match status" value="1"/>
</dbReference>
<feature type="domain" description="Thiamine phosphate synthase/TenI" evidence="12">
    <location>
        <begin position="13"/>
        <end position="197"/>
    </location>
</feature>
<dbReference type="RefSeq" id="WP_137644161.1">
    <property type="nucleotide sequence ID" value="NZ_BAABRM010000003.1"/>
</dbReference>
<feature type="binding site" evidence="9">
    <location>
        <begin position="42"/>
        <end position="46"/>
    </location>
    <ligand>
        <name>4-amino-2-methyl-5-(diphosphooxymethyl)pyrimidine</name>
        <dbReference type="ChEBI" id="CHEBI:57841"/>
    </ligand>
</feature>
<evidence type="ECO:0000256" key="8">
    <source>
        <dbReference type="ARBA" id="ARBA00047883"/>
    </source>
</evidence>
<organism evidence="13 14">
    <name type="scientific">Lactiplantibacillus plajomi</name>
    <dbReference type="NCBI Taxonomy" id="1457217"/>
    <lineage>
        <taxon>Bacteria</taxon>
        <taxon>Bacillati</taxon>
        <taxon>Bacillota</taxon>
        <taxon>Bacilli</taxon>
        <taxon>Lactobacillales</taxon>
        <taxon>Lactobacillaceae</taxon>
        <taxon>Lactiplantibacillus</taxon>
    </lineage>
</organism>